<organism evidence="6 7">
    <name type="scientific">Sphaerosporella brunnea</name>
    <dbReference type="NCBI Taxonomy" id="1250544"/>
    <lineage>
        <taxon>Eukaryota</taxon>
        <taxon>Fungi</taxon>
        <taxon>Dikarya</taxon>
        <taxon>Ascomycota</taxon>
        <taxon>Pezizomycotina</taxon>
        <taxon>Pezizomycetes</taxon>
        <taxon>Pezizales</taxon>
        <taxon>Pyronemataceae</taxon>
        <taxon>Sphaerosporella</taxon>
    </lineage>
</organism>
<dbReference type="OrthoDB" id="5839at2759"/>
<dbReference type="GO" id="GO:0003924">
    <property type="term" value="F:GTPase activity"/>
    <property type="evidence" value="ECO:0007669"/>
    <property type="project" value="TreeGrafter"/>
</dbReference>
<accession>A0A5J5F2Z8</accession>
<evidence type="ECO:0000256" key="2">
    <source>
        <dbReference type="ARBA" id="ARBA00022741"/>
    </source>
</evidence>
<evidence type="ECO:0000313" key="6">
    <source>
        <dbReference type="EMBL" id="KAA8910470.1"/>
    </source>
</evidence>
<comment type="subunit">
    <text evidence="5">Binds to RNA polymerase II (RNAPII).</text>
</comment>
<comment type="caution">
    <text evidence="6">The sequence shown here is derived from an EMBL/GenBank/DDBJ whole genome shotgun (WGS) entry which is preliminary data.</text>
</comment>
<proteinExistence type="inferred from homology"/>
<dbReference type="Gene3D" id="3.40.50.300">
    <property type="entry name" value="P-loop containing nucleotide triphosphate hydrolases"/>
    <property type="match status" value="1"/>
</dbReference>
<keyword evidence="2 5" id="KW-0547">Nucleotide-binding</keyword>
<evidence type="ECO:0000256" key="3">
    <source>
        <dbReference type="ARBA" id="ARBA00022801"/>
    </source>
</evidence>
<dbReference type="InParanoid" id="A0A5J5F2Z8"/>
<evidence type="ECO:0000256" key="5">
    <source>
        <dbReference type="RuleBase" id="RU365059"/>
    </source>
</evidence>
<dbReference type="PANTHER" id="PTHR21231:SF3">
    <property type="entry name" value="GPN-LOOP GTPASE 2"/>
    <property type="match status" value="1"/>
</dbReference>
<evidence type="ECO:0000256" key="4">
    <source>
        <dbReference type="ARBA" id="ARBA00023134"/>
    </source>
</evidence>
<dbReference type="PANTHER" id="PTHR21231">
    <property type="entry name" value="XPA-BINDING PROTEIN 1-RELATED"/>
    <property type="match status" value="1"/>
</dbReference>
<reference evidence="6 7" key="1">
    <citation type="submission" date="2019-09" db="EMBL/GenBank/DDBJ databases">
        <title>Draft genome of the ectomycorrhizal ascomycete Sphaerosporella brunnea.</title>
        <authorList>
            <consortium name="DOE Joint Genome Institute"/>
            <person name="Benucci G.M."/>
            <person name="Marozzi G."/>
            <person name="Antonielli L."/>
            <person name="Sanchez S."/>
            <person name="Marco P."/>
            <person name="Wang X."/>
            <person name="Falini L.B."/>
            <person name="Barry K."/>
            <person name="Haridas S."/>
            <person name="Lipzen A."/>
            <person name="Labutti K."/>
            <person name="Grigoriev I.V."/>
            <person name="Murat C."/>
            <person name="Martin F."/>
            <person name="Albertini E."/>
            <person name="Donnini D."/>
            <person name="Bonito G."/>
        </authorList>
    </citation>
    <scope>NUCLEOTIDE SEQUENCE [LARGE SCALE GENOMIC DNA]</scope>
    <source>
        <strain evidence="6 7">Sb_GMNB300</strain>
    </source>
</reference>
<dbReference type="InterPro" id="IPR030231">
    <property type="entry name" value="Gpn2"/>
</dbReference>
<dbReference type="FunCoup" id="A0A5J5F2Z8">
    <property type="interactions" value="1102"/>
</dbReference>
<evidence type="ECO:0000313" key="7">
    <source>
        <dbReference type="Proteomes" id="UP000326924"/>
    </source>
</evidence>
<dbReference type="Pfam" id="PF03029">
    <property type="entry name" value="ATP_bind_1"/>
    <property type="match status" value="1"/>
</dbReference>
<sequence length="325" mass="36767">MTFGQLVIGPPGSGKSTYCNGMHQFMSAIGRKCSIVNLDPANDRTGYPCALDIRDIITLDQVMDEEGLGPNGGIMYALEELWENIEWLEEGLSRLGNDYVLFDCPGQVELFTHHGALRKIFGRIQKMGYRLVVVHLVDAHYITDPAKYISVLLLSLRSMLQLDLPHINVLSKIDILRDYGELAFNLDFYTEVQDLGYLLPLLDQDERTKKYAKLNAAIVDLVESFSLVSFETLAVEDKKSMTHLLQAIDRAGGYAFGEAEGAGDSVWAIAMRGGWAEGMEPRDIQERWIDHRDEYDEFERKKLEEERAAMEAKIKEEEEEGGVMF</sequence>
<dbReference type="EMBL" id="VXIS01000046">
    <property type="protein sequence ID" value="KAA8910470.1"/>
    <property type="molecule type" value="Genomic_DNA"/>
</dbReference>
<comment type="similarity">
    <text evidence="1 5">Belongs to the GPN-loop GTPase family.</text>
</comment>
<keyword evidence="3 5" id="KW-0378">Hydrolase</keyword>
<dbReference type="AlphaFoldDB" id="A0A5J5F2Z8"/>
<dbReference type="SUPFAM" id="SSF52540">
    <property type="entry name" value="P-loop containing nucleoside triphosphate hydrolases"/>
    <property type="match status" value="1"/>
</dbReference>
<keyword evidence="7" id="KW-1185">Reference proteome</keyword>
<dbReference type="GO" id="GO:0005737">
    <property type="term" value="C:cytoplasm"/>
    <property type="evidence" value="ECO:0007669"/>
    <property type="project" value="TreeGrafter"/>
</dbReference>
<dbReference type="Proteomes" id="UP000326924">
    <property type="component" value="Unassembled WGS sequence"/>
</dbReference>
<protein>
    <recommendedName>
        <fullName evidence="5">GPN-loop GTPase 2</fullName>
    </recommendedName>
</protein>
<gene>
    <name evidence="6" type="ORF">FN846DRAFT_905039</name>
</gene>
<dbReference type="InterPro" id="IPR004130">
    <property type="entry name" value="Gpn"/>
</dbReference>
<dbReference type="CDD" id="cd17871">
    <property type="entry name" value="GPN2"/>
    <property type="match status" value="1"/>
</dbReference>
<name>A0A5J5F2Z8_9PEZI</name>
<dbReference type="InterPro" id="IPR027417">
    <property type="entry name" value="P-loop_NTPase"/>
</dbReference>
<comment type="function">
    <text evidence="5">Small GTPase required for proper localization of RNA polymerase II and III (RNAPII and RNAPIII). May act at an RNAP assembly step prior to nuclear import.</text>
</comment>
<evidence type="ECO:0000256" key="1">
    <source>
        <dbReference type="ARBA" id="ARBA00005290"/>
    </source>
</evidence>
<dbReference type="GO" id="GO:0005525">
    <property type="term" value="F:GTP binding"/>
    <property type="evidence" value="ECO:0007669"/>
    <property type="project" value="UniProtKB-KW"/>
</dbReference>
<keyword evidence="4 5" id="KW-0342">GTP-binding</keyword>
<dbReference type="FunFam" id="3.40.50.300:FF:000338">
    <property type="entry name" value="GPN-loop GTPase 2"/>
    <property type="match status" value="1"/>
</dbReference>